<dbReference type="EMBL" id="QNQT01000002">
    <property type="protein sequence ID" value="RDU37931.1"/>
    <property type="molecule type" value="Genomic_DNA"/>
</dbReference>
<reference evidence="2 3" key="1">
    <citation type="submission" date="2018-07" db="EMBL/GenBank/DDBJ databases">
        <title>Bacillus sp. YLB-04 draft genome sequence.</title>
        <authorList>
            <person name="Yu L."/>
            <person name="Tang X."/>
        </authorList>
    </citation>
    <scope>NUCLEOTIDE SEQUENCE [LARGE SCALE GENOMIC DNA]</scope>
    <source>
        <strain evidence="2 3">YLB-04</strain>
    </source>
</reference>
<accession>A0A3D8GUU6</accession>
<evidence type="ECO:0000313" key="3">
    <source>
        <dbReference type="Proteomes" id="UP000257144"/>
    </source>
</evidence>
<comment type="caution">
    <text evidence="2">The sequence shown here is derived from an EMBL/GenBank/DDBJ whole genome shotgun (WGS) entry which is preliminary data.</text>
</comment>
<feature type="chain" id="PRO_5017757212" evidence="1">
    <location>
        <begin position="25"/>
        <end position="94"/>
    </location>
</feature>
<name>A0A3D8GUU6_9BACI</name>
<gene>
    <name evidence="2" type="ORF">DRW41_08970</name>
</gene>
<protein>
    <submittedName>
        <fullName evidence="2">Uncharacterized protein</fullName>
    </submittedName>
</protein>
<dbReference type="RefSeq" id="WP_115451600.1">
    <property type="nucleotide sequence ID" value="NZ_QNQT01000002.1"/>
</dbReference>
<dbReference type="OrthoDB" id="2910639at2"/>
<sequence length="94" mass="10172">MKRLLMVLTLAFALQTLFTGAASAAYLSGSDKTISINTGLKLPSLSTGGTTFQLQESVHNTLTNTTGAEVDHYYYWIEVDGQQVLAVDPAKPMF</sequence>
<evidence type="ECO:0000256" key="1">
    <source>
        <dbReference type="SAM" id="SignalP"/>
    </source>
</evidence>
<organism evidence="2 3">
    <name type="scientific">Neobacillus piezotolerans</name>
    <dbReference type="NCBI Taxonomy" id="2259171"/>
    <lineage>
        <taxon>Bacteria</taxon>
        <taxon>Bacillati</taxon>
        <taxon>Bacillota</taxon>
        <taxon>Bacilli</taxon>
        <taxon>Bacillales</taxon>
        <taxon>Bacillaceae</taxon>
        <taxon>Neobacillus</taxon>
    </lineage>
</organism>
<keyword evidence="1" id="KW-0732">Signal</keyword>
<feature type="signal peptide" evidence="1">
    <location>
        <begin position="1"/>
        <end position="24"/>
    </location>
</feature>
<evidence type="ECO:0000313" key="2">
    <source>
        <dbReference type="EMBL" id="RDU37931.1"/>
    </source>
</evidence>
<proteinExistence type="predicted"/>
<dbReference type="AlphaFoldDB" id="A0A3D8GUU6"/>
<dbReference type="Proteomes" id="UP000257144">
    <property type="component" value="Unassembled WGS sequence"/>
</dbReference>
<keyword evidence="3" id="KW-1185">Reference proteome</keyword>